<dbReference type="EMBL" id="KQ976637">
    <property type="protein sequence ID" value="KYM78837.1"/>
    <property type="molecule type" value="Genomic_DNA"/>
</dbReference>
<reference evidence="2 3" key="1">
    <citation type="submission" date="2015-09" db="EMBL/GenBank/DDBJ databases">
        <title>Atta colombica WGS genome.</title>
        <authorList>
            <person name="Nygaard S."/>
            <person name="Hu H."/>
            <person name="Boomsma J."/>
            <person name="Zhang G."/>
        </authorList>
    </citation>
    <scope>NUCLEOTIDE SEQUENCE [LARGE SCALE GENOMIC DNA]</scope>
    <source>
        <strain evidence="2">Treedump-2</strain>
        <tissue evidence="2">Whole body</tissue>
    </source>
</reference>
<feature type="region of interest" description="Disordered" evidence="1">
    <location>
        <begin position="144"/>
        <end position="190"/>
    </location>
</feature>
<dbReference type="AlphaFoldDB" id="A0A151HZV8"/>
<evidence type="ECO:0000313" key="2">
    <source>
        <dbReference type="EMBL" id="KYM78837.1"/>
    </source>
</evidence>
<keyword evidence="3" id="KW-1185">Reference proteome</keyword>
<feature type="compositionally biased region" description="Basic and acidic residues" evidence="1">
    <location>
        <begin position="284"/>
        <end position="302"/>
    </location>
</feature>
<dbReference type="Proteomes" id="UP000078540">
    <property type="component" value="Unassembled WGS sequence"/>
</dbReference>
<protein>
    <submittedName>
        <fullName evidence="2">Uncharacterized protein</fullName>
    </submittedName>
</protein>
<evidence type="ECO:0000256" key="1">
    <source>
        <dbReference type="SAM" id="MobiDB-lite"/>
    </source>
</evidence>
<sequence>MRRGVWYRESFQGSLRGWKRGGMEWNGVERSARRCLEDKARSSDGCVRASGTTSNVFRWYGRSRLVEVEHVFDAQGGLHIVGLLVGGSRKITSGALGWTQLSPWQRTKLKSSDAKFRGAATEQEGRRIPSVLAYGFSRISKTELNTTRGHREFPPHQPHPRNPRHPIAPQPVPYPSAKRHGSHGGSYGINKSGAHAPQLPLLLPSATTSHPFASSSLRPTTVHHICLLCTPTNACAYTLGMAFARADWCLSSYYKFMAVGEVQTWINRVKEIVMVRYLSKDAERRTEAQRGVEGKGDKREATEAMTRGSRAHDGGSISKMAATEAAASTSRVAAITLNQMFFEVEV</sequence>
<organism evidence="2 3">
    <name type="scientific">Atta colombica</name>
    <dbReference type="NCBI Taxonomy" id="520822"/>
    <lineage>
        <taxon>Eukaryota</taxon>
        <taxon>Metazoa</taxon>
        <taxon>Ecdysozoa</taxon>
        <taxon>Arthropoda</taxon>
        <taxon>Hexapoda</taxon>
        <taxon>Insecta</taxon>
        <taxon>Pterygota</taxon>
        <taxon>Neoptera</taxon>
        <taxon>Endopterygota</taxon>
        <taxon>Hymenoptera</taxon>
        <taxon>Apocrita</taxon>
        <taxon>Aculeata</taxon>
        <taxon>Formicoidea</taxon>
        <taxon>Formicidae</taxon>
        <taxon>Myrmicinae</taxon>
        <taxon>Atta</taxon>
    </lineage>
</organism>
<proteinExistence type="predicted"/>
<gene>
    <name evidence="2" type="ORF">ALC53_10708</name>
</gene>
<evidence type="ECO:0000313" key="3">
    <source>
        <dbReference type="Proteomes" id="UP000078540"/>
    </source>
</evidence>
<feature type="region of interest" description="Disordered" evidence="1">
    <location>
        <begin position="284"/>
        <end position="314"/>
    </location>
</feature>
<accession>A0A151HZV8</accession>
<name>A0A151HZV8_9HYME</name>